<dbReference type="InterPro" id="IPR040911">
    <property type="entry name" value="Exostosin_GT47"/>
</dbReference>
<evidence type="ECO:0000256" key="1">
    <source>
        <dbReference type="ARBA" id="ARBA00004323"/>
    </source>
</evidence>
<name>A0A835K9Y3_9ROSI</name>
<evidence type="ECO:0000313" key="9">
    <source>
        <dbReference type="EMBL" id="KAF9685419.1"/>
    </source>
</evidence>
<dbReference type="OrthoDB" id="1924787at2759"/>
<dbReference type="Proteomes" id="UP000657918">
    <property type="component" value="Unassembled WGS sequence"/>
</dbReference>
<comment type="subcellular location">
    <subcellularLocation>
        <location evidence="1">Golgi apparatus membrane</location>
        <topology evidence="1">Single-pass type II membrane protein</topology>
    </subcellularLocation>
</comment>
<gene>
    <name evidence="9" type="ORF">SADUNF_Sadunf03G0052600</name>
</gene>
<sequence>MTGNKKLFSHDLRKQLLWRPIVVLMRELLWCCAWKKVDWRKLLFLGVVMTIFGILVPTFAFPHAVNMWFFSPPLAVSSYVSMNGSMQLREALTEARAQQFPPVSSASVLSPNTTVPSKNKRAKVSRTRNSVLKRRKKKSKENDESKVVLPPPRSPISPRMQRFIWSLSPNDALIYAKREIEHAPVVIDDPYLSAPIFRNISVFKSASISVAVLGQLISSFQQRDSTGVNCFKNNMRLFENKFNLNFRSYELMETILKVYIYPDGDKPIFHQPHLYGIYASEGWFMKFMEESREFVTRDPEKAHLFYLPYSARQLELAVYVPNSHNLRPLSIFMRDYANMIAAKYPYWNRTHGRDHFLVACHDWGPYTLTMHEELTKNTVKALCNADVSEGIFTAGQDVSLPETTIRSPKRPLRNVGGGMRVSQRPILAFFAGNMHGRVRPTLLKYWHNKDDDMKIYGPLPIGVSRKMNYVQHMKSSKYCICPMGYEVNSPRIVEAIYYECVPVIIADNFVLPFNEVLDWSAFSVVVAEKDIPKLKEILLTIPLRRYLTMLANLKMVQKHFLWNPRPLRYDLFHMILHSIWFSRLNKIQIPQP</sequence>
<organism evidence="9 10">
    <name type="scientific">Salix dunnii</name>
    <dbReference type="NCBI Taxonomy" id="1413687"/>
    <lineage>
        <taxon>Eukaryota</taxon>
        <taxon>Viridiplantae</taxon>
        <taxon>Streptophyta</taxon>
        <taxon>Embryophyta</taxon>
        <taxon>Tracheophyta</taxon>
        <taxon>Spermatophyta</taxon>
        <taxon>Magnoliopsida</taxon>
        <taxon>eudicotyledons</taxon>
        <taxon>Gunneridae</taxon>
        <taxon>Pentapetalae</taxon>
        <taxon>rosids</taxon>
        <taxon>fabids</taxon>
        <taxon>Malpighiales</taxon>
        <taxon>Salicaceae</taxon>
        <taxon>Saliceae</taxon>
        <taxon>Salix</taxon>
    </lineage>
</organism>
<dbReference type="Pfam" id="PF03016">
    <property type="entry name" value="Exostosin_GT47"/>
    <property type="match status" value="1"/>
</dbReference>
<feature type="domain" description="Exostosin GT47" evidence="8">
    <location>
        <begin position="256"/>
        <end position="538"/>
    </location>
</feature>
<feature type="compositionally biased region" description="Basic residues" evidence="6">
    <location>
        <begin position="118"/>
        <end position="139"/>
    </location>
</feature>
<evidence type="ECO:0000256" key="2">
    <source>
        <dbReference type="ARBA" id="ARBA00010271"/>
    </source>
</evidence>
<keyword evidence="7" id="KW-1133">Transmembrane helix</keyword>
<dbReference type="AlphaFoldDB" id="A0A835K9Y3"/>
<protein>
    <recommendedName>
        <fullName evidence="8">Exostosin GT47 domain-containing protein</fullName>
    </recommendedName>
</protein>
<evidence type="ECO:0000259" key="8">
    <source>
        <dbReference type="Pfam" id="PF03016"/>
    </source>
</evidence>
<comment type="similarity">
    <text evidence="2">Belongs to the glycosyltransferase 47 family.</text>
</comment>
<keyword evidence="4" id="KW-0735">Signal-anchor</keyword>
<accession>A0A835K9Y3</accession>
<evidence type="ECO:0000256" key="6">
    <source>
        <dbReference type="SAM" id="MobiDB-lite"/>
    </source>
</evidence>
<evidence type="ECO:0000256" key="5">
    <source>
        <dbReference type="ARBA" id="ARBA00023034"/>
    </source>
</evidence>
<comment type="caution">
    <text evidence="9">The sequence shown here is derived from an EMBL/GenBank/DDBJ whole genome shotgun (WGS) entry which is preliminary data.</text>
</comment>
<keyword evidence="3" id="KW-0808">Transferase</keyword>
<keyword evidence="3" id="KW-0328">Glycosyltransferase</keyword>
<dbReference type="EMBL" id="JADGMS010000003">
    <property type="protein sequence ID" value="KAF9685419.1"/>
    <property type="molecule type" value="Genomic_DNA"/>
</dbReference>
<dbReference type="InterPro" id="IPR004263">
    <property type="entry name" value="Exostosin"/>
</dbReference>
<evidence type="ECO:0000313" key="10">
    <source>
        <dbReference type="Proteomes" id="UP000657918"/>
    </source>
</evidence>
<keyword evidence="5" id="KW-0333">Golgi apparatus</keyword>
<dbReference type="GO" id="GO:0000139">
    <property type="term" value="C:Golgi membrane"/>
    <property type="evidence" value="ECO:0007669"/>
    <property type="project" value="UniProtKB-SubCell"/>
</dbReference>
<keyword evidence="7" id="KW-0472">Membrane</keyword>
<feature type="region of interest" description="Disordered" evidence="6">
    <location>
        <begin position="103"/>
        <end position="152"/>
    </location>
</feature>
<keyword evidence="10" id="KW-1185">Reference proteome</keyword>
<proteinExistence type="inferred from homology"/>
<evidence type="ECO:0000256" key="7">
    <source>
        <dbReference type="SAM" id="Phobius"/>
    </source>
</evidence>
<dbReference type="PANTHER" id="PTHR11062">
    <property type="entry name" value="EXOSTOSIN HEPARAN SULFATE GLYCOSYLTRANSFERASE -RELATED"/>
    <property type="match status" value="1"/>
</dbReference>
<feature type="compositionally biased region" description="Polar residues" evidence="6">
    <location>
        <begin position="103"/>
        <end position="117"/>
    </location>
</feature>
<keyword evidence="7" id="KW-0812">Transmembrane</keyword>
<dbReference type="PANTHER" id="PTHR11062:SF59">
    <property type="entry name" value="EXOSTOSIN FAMILY PROTEIN"/>
    <property type="match status" value="1"/>
</dbReference>
<evidence type="ECO:0000256" key="3">
    <source>
        <dbReference type="ARBA" id="ARBA00022676"/>
    </source>
</evidence>
<dbReference type="GO" id="GO:0016757">
    <property type="term" value="F:glycosyltransferase activity"/>
    <property type="evidence" value="ECO:0007669"/>
    <property type="project" value="UniProtKB-KW"/>
</dbReference>
<reference evidence="9 10" key="1">
    <citation type="submission" date="2020-10" db="EMBL/GenBank/DDBJ databases">
        <title>Plant Genome Project.</title>
        <authorList>
            <person name="Zhang R.-G."/>
        </authorList>
    </citation>
    <scope>NUCLEOTIDE SEQUENCE [LARGE SCALE GENOMIC DNA]</scope>
    <source>
        <strain evidence="9">FAFU-HL-1</strain>
        <tissue evidence="9">Leaf</tissue>
    </source>
</reference>
<feature type="transmembrane region" description="Helical" evidence="7">
    <location>
        <begin position="42"/>
        <end position="61"/>
    </location>
</feature>
<evidence type="ECO:0000256" key="4">
    <source>
        <dbReference type="ARBA" id="ARBA00022968"/>
    </source>
</evidence>